<dbReference type="InterPro" id="IPR024925">
    <property type="entry name" value="Malonyl_CoA-ACP_transAc"/>
</dbReference>
<evidence type="ECO:0000256" key="4">
    <source>
        <dbReference type="ARBA" id="ARBA00023315"/>
    </source>
</evidence>
<evidence type="ECO:0000256" key="1">
    <source>
        <dbReference type="ARBA" id="ARBA00013258"/>
    </source>
</evidence>
<dbReference type="InterPro" id="IPR050858">
    <property type="entry name" value="Mal-CoA-ACP_Trans/PKS_FabD"/>
</dbReference>
<evidence type="ECO:0000313" key="7">
    <source>
        <dbReference type="EMBL" id="ALB23578.1"/>
    </source>
</evidence>
<reference evidence="7 8" key="1">
    <citation type="journal article" date="2014" name="Genome Announc.">
        <title>Comparative Genome Analysis of Two Isolates of the Fish Pathogen Piscirickettsia salmonis from Different Hosts Reveals Major Differences in Virulence-Associated Secretion Systems.</title>
        <authorList>
            <person name="Bohle H."/>
            <person name="Henriquez P."/>
            <person name="Grothusen H."/>
            <person name="Navas E."/>
            <person name="Sandoval A."/>
            <person name="Bustamante F."/>
            <person name="Bustos P."/>
            <person name="Mancilla M."/>
        </authorList>
    </citation>
    <scope>NUCLEOTIDE SEQUENCE [LARGE SCALE GENOMIC DNA]</scope>
    <source>
        <strain evidence="8">B1-32597</strain>
    </source>
</reference>
<dbReference type="SMART" id="SM00827">
    <property type="entry name" value="PKS_AT"/>
    <property type="match status" value="1"/>
</dbReference>
<comment type="catalytic activity">
    <reaction evidence="5 6">
        <text>holo-[ACP] + malonyl-CoA = malonyl-[ACP] + CoA</text>
        <dbReference type="Rhea" id="RHEA:41792"/>
        <dbReference type="Rhea" id="RHEA-COMP:9623"/>
        <dbReference type="Rhea" id="RHEA-COMP:9685"/>
        <dbReference type="ChEBI" id="CHEBI:57287"/>
        <dbReference type="ChEBI" id="CHEBI:57384"/>
        <dbReference type="ChEBI" id="CHEBI:64479"/>
        <dbReference type="ChEBI" id="CHEBI:78449"/>
        <dbReference type="EC" id="2.3.1.39"/>
    </reaction>
</comment>
<protein>
    <recommendedName>
        <fullName evidence="2 6">Malonyl CoA-acyl carrier protein transacylase</fullName>
        <ecNumber evidence="1 6">2.3.1.39</ecNumber>
    </recommendedName>
</protein>
<dbReference type="InterPro" id="IPR016035">
    <property type="entry name" value="Acyl_Trfase/lysoPLipase"/>
</dbReference>
<dbReference type="InterPro" id="IPR016036">
    <property type="entry name" value="Malonyl_transacylase_ACP-bd"/>
</dbReference>
<dbReference type="InterPro" id="IPR001227">
    <property type="entry name" value="Ac_transferase_dom_sf"/>
</dbReference>
<dbReference type="InterPro" id="IPR014043">
    <property type="entry name" value="Acyl_transferase_dom"/>
</dbReference>
<keyword evidence="4 6" id="KW-0012">Acyltransferase</keyword>
<dbReference type="OrthoDB" id="9808564at2"/>
<dbReference type="PIRSF" id="PIRSF000446">
    <property type="entry name" value="Mct"/>
    <property type="match status" value="1"/>
</dbReference>
<evidence type="ECO:0000256" key="6">
    <source>
        <dbReference type="PIRNR" id="PIRNR000446"/>
    </source>
</evidence>
<dbReference type="Pfam" id="PF00698">
    <property type="entry name" value="Acyl_transf_1"/>
    <property type="match status" value="1"/>
</dbReference>
<dbReference type="Proteomes" id="UP000029558">
    <property type="component" value="Chromosome"/>
</dbReference>
<sequence length="314" mass="33585">MSQLSAFVFPGQGSQHVGMLSEINDETGLIHETFAEASSVLGYDLWELTQETPAERLNQTEYTQPALLTASIALWRLWQQSAGTQPSFLAGHSLGEYSALVAAESIDFKDAVKLVAARGRFMQEAVPVGAGAMAALIGLDDDKVVEICQIAAEKSGIVEAANFNSTGQVVIAGEVAAVDYTIELAKKAGARKALKLAMSVPSHCHLMKSAAEKLAVELKDIAVMSPKIPVIHNVDVASYSAPEQIRDALVRQLYNPVRWVETVKKLEENQVRHCFECGPGKVLAGLGKRIAKQVQCVPLSGVNGIAMAIEAMGS</sequence>
<gene>
    <name evidence="7" type="ORF">KU39_2400</name>
</gene>
<dbReference type="GO" id="GO:0004314">
    <property type="term" value="F:[acyl-carrier-protein] S-malonyltransferase activity"/>
    <property type="evidence" value="ECO:0007669"/>
    <property type="project" value="UniProtKB-EC"/>
</dbReference>
<dbReference type="GO" id="GO:0006633">
    <property type="term" value="P:fatty acid biosynthetic process"/>
    <property type="evidence" value="ECO:0007669"/>
    <property type="project" value="TreeGrafter"/>
</dbReference>
<comment type="similarity">
    <text evidence="6">Belongs to the fabD family.</text>
</comment>
<keyword evidence="3 6" id="KW-0808">Transferase</keyword>
<dbReference type="SUPFAM" id="SSF52151">
    <property type="entry name" value="FabD/lysophospholipase-like"/>
    <property type="match status" value="1"/>
</dbReference>
<name>A0A1L6TDS2_PISSA</name>
<dbReference type="NCBIfam" id="TIGR00128">
    <property type="entry name" value="fabD"/>
    <property type="match status" value="1"/>
</dbReference>
<dbReference type="PANTHER" id="PTHR42681:SF1">
    <property type="entry name" value="MALONYL-COA-ACYL CARRIER PROTEIN TRANSACYLASE, MITOCHONDRIAL"/>
    <property type="match status" value="1"/>
</dbReference>
<evidence type="ECO:0000256" key="3">
    <source>
        <dbReference type="ARBA" id="ARBA00022679"/>
    </source>
</evidence>
<evidence type="ECO:0000256" key="2">
    <source>
        <dbReference type="ARBA" id="ARBA00018953"/>
    </source>
</evidence>
<dbReference type="InterPro" id="IPR004410">
    <property type="entry name" value="Malonyl_CoA-ACP_transAc_FabD"/>
</dbReference>
<organism evidence="7 8">
    <name type="scientific">Piscirickettsia salmonis</name>
    <dbReference type="NCBI Taxonomy" id="1238"/>
    <lineage>
        <taxon>Bacteria</taxon>
        <taxon>Pseudomonadati</taxon>
        <taxon>Pseudomonadota</taxon>
        <taxon>Gammaproteobacteria</taxon>
        <taxon>Thiotrichales</taxon>
        <taxon>Piscirickettsiaceae</taxon>
        <taxon>Piscirickettsia</taxon>
    </lineage>
</organism>
<dbReference type="Gene3D" id="3.40.366.10">
    <property type="entry name" value="Malonyl-Coenzyme A Acyl Carrier Protein, domain 2"/>
    <property type="match status" value="1"/>
</dbReference>
<evidence type="ECO:0000313" key="8">
    <source>
        <dbReference type="Proteomes" id="UP000029558"/>
    </source>
</evidence>
<dbReference type="SUPFAM" id="SSF55048">
    <property type="entry name" value="Probable ACP-binding domain of malonyl-CoA ACP transacylase"/>
    <property type="match status" value="1"/>
</dbReference>
<dbReference type="FunFam" id="3.30.70.250:FF:000001">
    <property type="entry name" value="Malonyl CoA-acyl carrier protein transacylase"/>
    <property type="match status" value="1"/>
</dbReference>
<evidence type="ECO:0000256" key="5">
    <source>
        <dbReference type="ARBA" id="ARBA00048462"/>
    </source>
</evidence>
<dbReference type="GO" id="GO:0005829">
    <property type="term" value="C:cytosol"/>
    <property type="evidence" value="ECO:0007669"/>
    <property type="project" value="TreeGrafter"/>
</dbReference>
<dbReference type="AlphaFoldDB" id="A0A1L6TDS2"/>
<dbReference type="EC" id="2.3.1.39" evidence="1 6"/>
<dbReference type="Gene3D" id="3.30.70.250">
    <property type="entry name" value="Malonyl-CoA ACP transacylase, ACP-binding"/>
    <property type="match status" value="1"/>
</dbReference>
<dbReference type="PANTHER" id="PTHR42681">
    <property type="entry name" value="MALONYL-COA-ACYL CARRIER PROTEIN TRANSACYLASE, MITOCHONDRIAL"/>
    <property type="match status" value="1"/>
</dbReference>
<proteinExistence type="inferred from homology"/>
<accession>A0A1L6TDS2</accession>
<dbReference type="RefSeq" id="WP_017376385.1">
    <property type="nucleotide sequence ID" value="NZ_CP012508.1"/>
</dbReference>
<dbReference type="EMBL" id="CP012508">
    <property type="protein sequence ID" value="ALB23578.1"/>
    <property type="molecule type" value="Genomic_DNA"/>
</dbReference>